<gene>
    <name evidence="1" type="ORF">CCAP1982_LOCUS13918</name>
</gene>
<comment type="caution">
    <text evidence="1">The sequence shown here is derived from an EMBL/GenBank/DDBJ whole genome shotgun (WGS) entry which is preliminary data.</text>
</comment>
<sequence>MSTACGPEVTAVALCMPLVVKLARKMLKSSQVNEIFSFIPHQQHSAVPRDELLFGEADLWNLEKFSQSSRPMGTLWQSVSFRDLFETNFDSRKAVHLGTPNAFDSDSDW</sequence>
<dbReference type="Proteomes" id="UP000606786">
    <property type="component" value="Unassembled WGS sequence"/>
</dbReference>
<evidence type="ECO:0000313" key="1">
    <source>
        <dbReference type="EMBL" id="CAD7005558.1"/>
    </source>
</evidence>
<dbReference type="EMBL" id="CAJHJT010000034">
    <property type="protein sequence ID" value="CAD7005558.1"/>
    <property type="molecule type" value="Genomic_DNA"/>
</dbReference>
<name>A0A811V4U3_CERCA</name>
<organism evidence="1 2">
    <name type="scientific">Ceratitis capitata</name>
    <name type="common">Mediterranean fruit fly</name>
    <name type="synonym">Tephritis capitata</name>
    <dbReference type="NCBI Taxonomy" id="7213"/>
    <lineage>
        <taxon>Eukaryota</taxon>
        <taxon>Metazoa</taxon>
        <taxon>Ecdysozoa</taxon>
        <taxon>Arthropoda</taxon>
        <taxon>Hexapoda</taxon>
        <taxon>Insecta</taxon>
        <taxon>Pterygota</taxon>
        <taxon>Neoptera</taxon>
        <taxon>Endopterygota</taxon>
        <taxon>Diptera</taxon>
        <taxon>Brachycera</taxon>
        <taxon>Muscomorpha</taxon>
        <taxon>Tephritoidea</taxon>
        <taxon>Tephritidae</taxon>
        <taxon>Ceratitis</taxon>
        <taxon>Ceratitis</taxon>
    </lineage>
</organism>
<dbReference type="AlphaFoldDB" id="A0A811V4U3"/>
<protein>
    <submittedName>
        <fullName evidence="1">(Mediterranean fruit fly) hypothetical protein</fullName>
    </submittedName>
</protein>
<evidence type="ECO:0000313" key="2">
    <source>
        <dbReference type="Proteomes" id="UP000606786"/>
    </source>
</evidence>
<keyword evidence="2" id="KW-1185">Reference proteome</keyword>
<proteinExistence type="predicted"/>
<reference evidence="1" key="1">
    <citation type="submission" date="2020-11" db="EMBL/GenBank/DDBJ databases">
        <authorList>
            <person name="Whitehead M."/>
        </authorList>
    </citation>
    <scope>NUCLEOTIDE SEQUENCE</scope>
    <source>
        <strain evidence="1">EGII</strain>
    </source>
</reference>
<accession>A0A811V4U3</accession>